<evidence type="ECO:0000313" key="4">
    <source>
        <dbReference type="Proteomes" id="UP001596405"/>
    </source>
</evidence>
<keyword evidence="4" id="KW-1185">Reference proteome</keyword>
<evidence type="ECO:0000313" key="3">
    <source>
        <dbReference type="EMBL" id="MFC6997456.1"/>
    </source>
</evidence>
<sequence length="142" mass="15435">MRKILTLLSLCLFLQLAVVAQTKEENQVAAAVEQLKQALISGDRQALESIVAEGLSYGHSSGKVEDKATFVETLVTGKSDFVTIDLENQIVQVSGNTALVRHNLTATTNDSGKPGSVKLGVLLVWQKQNGKWKLLARQAYKI</sequence>
<dbReference type="InterPro" id="IPR032710">
    <property type="entry name" value="NTF2-like_dom_sf"/>
</dbReference>
<dbReference type="InterPro" id="IPR027843">
    <property type="entry name" value="DUF4440"/>
</dbReference>
<organism evidence="3 4">
    <name type="scientific">Rufibacter roseus</name>
    <dbReference type="NCBI Taxonomy" id="1567108"/>
    <lineage>
        <taxon>Bacteria</taxon>
        <taxon>Pseudomonadati</taxon>
        <taxon>Bacteroidota</taxon>
        <taxon>Cytophagia</taxon>
        <taxon>Cytophagales</taxon>
        <taxon>Hymenobacteraceae</taxon>
        <taxon>Rufibacter</taxon>
    </lineage>
</organism>
<protein>
    <submittedName>
        <fullName evidence="3">Nuclear transport factor 2 family protein</fullName>
    </submittedName>
</protein>
<keyword evidence="1" id="KW-0732">Signal</keyword>
<dbReference type="Pfam" id="PF14534">
    <property type="entry name" value="DUF4440"/>
    <property type="match status" value="1"/>
</dbReference>
<feature type="signal peptide" evidence="1">
    <location>
        <begin position="1"/>
        <end position="20"/>
    </location>
</feature>
<dbReference type="RefSeq" id="WP_066619388.1">
    <property type="nucleotide sequence ID" value="NZ_JBHSYQ010000003.1"/>
</dbReference>
<evidence type="ECO:0000259" key="2">
    <source>
        <dbReference type="Pfam" id="PF14534"/>
    </source>
</evidence>
<comment type="caution">
    <text evidence="3">The sequence shown here is derived from an EMBL/GenBank/DDBJ whole genome shotgun (WGS) entry which is preliminary data.</text>
</comment>
<accession>A0ABW2DKZ8</accession>
<reference evidence="4" key="1">
    <citation type="journal article" date="2019" name="Int. J. Syst. Evol. Microbiol.">
        <title>The Global Catalogue of Microorganisms (GCM) 10K type strain sequencing project: providing services to taxonomists for standard genome sequencing and annotation.</title>
        <authorList>
            <consortium name="The Broad Institute Genomics Platform"/>
            <consortium name="The Broad Institute Genome Sequencing Center for Infectious Disease"/>
            <person name="Wu L."/>
            <person name="Ma J."/>
        </authorList>
    </citation>
    <scope>NUCLEOTIDE SEQUENCE [LARGE SCALE GENOMIC DNA]</scope>
    <source>
        <strain evidence="4">CGMCC 4.7393</strain>
    </source>
</reference>
<feature type="domain" description="DUF4440" evidence="2">
    <location>
        <begin position="28"/>
        <end position="134"/>
    </location>
</feature>
<dbReference type="SUPFAM" id="SSF54427">
    <property type="entry name" value="NTF2-like"/>
    <property type="match status" value="1"/>
</dbReference>
<dbReference type="EMBL" id="JBHSYQ010000003">
    <property type="protein sequence ID" value="MFC6997456.1"/>
    <property type="molecule type" value="Genomic_DNA"/>
</dbReference>
<name>A0ABW2DKZ8_9BACT</name>
<dbReference type="Gene3D" id="3.10.450.50">
    <property type="match status" value="1"/>
</dbReference>
<proteinExistence type="predicted"/>
<feature type="chain" id="PRO_5046872252" evidence="1">
    <location>
        <begin position="21"/>
        <end position="142"/>
    </location>
</feature>
<dbReference type="Proteomes" id="UP001596405">
    <property type="component" value="Unassembled WGS sequence"/>
</dbReference>
<gene>
    <name evidence="3" type="ORF">ACFQHR_07465</name>
</gene>
<evidence type="ECO:0000256" key="1">
    <source>
        <dbReference type="SAM" id="SignalP"/>
    </source>
</evidence>